<dbReference type="InterPro" id="IPR011761">
    <property type="entry name" value="ATP-grasp"/>
</dbReference>
<proteinExistence type="predicted"/>
<name>A0A1F6GR81_9PROT</name>
<evidence type="ECO:0000259" key="5">
    <source>
        <dbReference type="PROSITE" id="PS50975"/>
    </source>
</evidence>
<evidence type="ECO:0000256" key="2">
    <source>
        <dbReference type="ARBA" id="ARBA00022741"/>
    </source>
</evidence>
<keyword evidence="1 6" id="KW-0436">Ligase</keyword>
<dbReference type="PROSITE" id="PS50975">
    <property type="entry name" value="ATP_GRASP"/>
    <property type="match status" value="1"/>
</dbReference>
<dbReference type="SUPFAM" id="SSF56059">
    <property type="entry name" value="Glutathione synthetase ATP-binding domain-like"/>
    <property type="match status" value="1"/>
</dbReference>
<dbReference type="InterPro" id="IPR013815">
    <property type="entry name" value="ATP_grasp_subdomain_1"/>
</dbReference>
<reference evidence="6 7" key="1">
    <citation type="journal article" date="2016" name="Nat. Commun.">
        <title>Thousands of microbial genomes shed light on interconnected biogeochemical processes in an aquifer system.</title>
        <authorList>
            <person name="Anantharaman K."/>
            <person name="Brown C.T."/>
            <person name="Hug L.A."/>
            <person name="Sharon I."/>
            <person name="Castelle C.J."/>
            <person name="Probst A.J."/>
            <person name="Thomas B.C."/>
            <person name="Singh A."/>
            <person name="Wilkins M.J."/>
            <person name="Karaoz U."/>
            <person name="Brodie E.L."/>
            <person name="Williams K.H."/>
            <person name="Hubbard S.S."/>
            <person name="Banfield J.F."/>
        </authorList>
    </citation>
    <scope>NUCLEOTIDE SEQUENCE [LARGE SCALE GENOMIC DNA]</scope>
</reference>
<dbReference type="Gene3D" id="3.30.470.20">
    <property type="entry name" value="ATP-grasp fold, B domain"/>
    <property type="match status" value="1"/>
</dbReference>
<protein>
    <submittedName>
        <fullName evidence="6">Carboxylate--amine ligase</fullName>
    </submittedName>
</protein>
<evidence type="ECO:0000256" key="1">
    <source>
        <dbReference type="ARBA" id="ARBA00022598"/>
    </source>
</evidence>
<gene>
    <name evidence="6" type="ORF">A2557_03305</name>
</gene>
<dbReference type="PANTHER" id="PTHR43055:SF1">
    <property type="entry name" value="FORMATE-DEPENDENT PHOSPHORIBOSYLGLYCINAMIDE FORMYLTRANSFERASE"/>
    <property type="match status" value="1"/>
</dbReference>
<feature type="domain" description="ATP-grasp" evidence="5">
    <location>
        <begin position="129"/>
        <end position="306"/>
    </location>
</feature>
<evidence type="ECO:0000256" key="3">
    <source>
        <dbReference type="ARBA" id="ARBA00022840"/>
    </source>
</evidence>
<dbReference type="GO" id="GO:0005829">
    <property type="term" value="C:cytosol"/>
    <property type="evidence" value="ECO:0007669"/>
    <property type="project" value="TreeGrafter"/>
</dbReference>
<dbReference type="Pfam" id="PF15632">
    <property type="entry name" value="ATPgrasp_Ter"/>
    <property type="match status" value="1"/>
</dbReference>
<keyword evidence="3 4" id="KW-0067">ATP-binding</keyword>
<dbReference type="GO" id="GO:0046872">
    <property type="term" value="F:metal ion binding"/>
    <property type="evidence" value="ECO:0007669"/>
    <property type="project" value="InterPro"/>
</dbReference>
<dbReference type="AlphaFoldDB" id="A0A1F6GR81"/>
<dbReference type="Gene3D" id="3.30.1490.20">
    <property type="entry name" value="ATP-grasp fold, A domain"/>
    <property type="match status" value="1"/>
</dbReference>
<dbReference type="PANTHER" id="PTHR43055">
    <property type="entry name" value="FORMATE-DEPENDENT PHOSPHORIBOSYLGLYCINAMIDE FORMYLTRANSFERASE"/>
    <property type="match status" value="1"/>
</dbReference>
<sequence>MNPLVVALSGLNATDNPGPGVGVARSLREDKGLDPKMLGLVYDALEPGAHMEWLVDRAYMMPYPLAGKSAFLERISQLVAQEGLNFAIPNLDLELPLYIRCAPELEALGVKTFLPDMAQFKLRGKEHLGQLAEELGLHMPQTKVVNNLEELKEACEEVGFPLLVKGAFYSAHLVHNPLAAVAAYHEVVTQWGYPVLVQARIEGEEINLVGVGDGKGGSLGQVSAKKLVVSSQNKIFAGVTIRHEALAKAAERFLARYQWRGAFELECILKDEEIHMIEINPRFPAWVYFATAVGVNLPAQLVKAGLGLEIEPVKDYEAGKLFLRYTYEMITDMTHFKNLTLHGHT</sequence>
<dbReference type="Gene3D" id="3.40.50.20">
    <property type="match status" value="1"/>
</dbReference>
<accession>A0A1F6GR81</accession>
<evidence type="ECO:0000313" key="7">
    <source>
        <dbReference type="Proteomes" id="UP000177583"/>
    </source>
</evidence>
<evidence type="ECO:0000313" key="6">
    <source>
        <dbReference type="EMBL" id="OGH00676.1"/>
    </source>
</evidence>
<dbReference type="EMBL" id="MFNF01000043">
    <property type="protein sequence ID" value="OGH00676.1"/>
    <property type="molecule type" value="Genomic_DNA"/>
</dbReference>
<evidence type="ECO:0000256" key="4">
    <source>
        <dbReference type="PROSITE-ProRule" id="PRU00409"/>
    </source>
</evidence>
<dbReference type="Proteomes" id="UP000177583">
    <property type="component" value="Unassembled WGS sequence"/>
</dbReference>
<dbReference type="GO" id="GO:0016874">
    <property type="term" value="F:ligase activity"/>
    <property type="evidence" value="ECO:0007669"/>
    <property type="project" value="UniProtKB-KW"/>
</dbReference>
<comment type="caution">
    <text evidence="6">The sequence shown here is derived from an EMBL/GenBank/DDBJ whole genome shotgun (WGS) entry which is preliminary data.</text>
</comment>
<keyword evidence="2 4" id="KW-0547">Nucleotide-binding</keyword>
<dbReference type="GO" id="GO:0005524">
    <property type="term" value="F:ATP binding"/>
    <property type="evidence" value="ECO:0007669"/>
    <property type="project" value="UniProtKB-UniRule"/>
</dbReference>
<organism evidence="6 7">
    <name type="scientific">Candidatus Lambdaproteobacteria bacterium RIFOXYD2_FULL_56_26</name>
    <dbReference type="NCBI Taxonomy" id="1817773"/>
    <lineage>
        <taxon>Bacteria</taxon>
        <taxon>Pseudomonadati</taxon>
        <taxon>Pseudomonadota</taxon>
        <taxon>Candidatus Lambdaproteobacteria</taxon>
    </lineage>
</organism>